<evidence type="ECO:0000256" key="4">
    <source>
        <dbReference type="ARBA" id="ARBA00022741"/>
    </source>
</evidence>
<dbReference type="GO" id="GO:0005524">
    <property type="term" value="F:ATP binding"/>
    <property type="evidence" value="ECO:0007669"/>
    <property type="project" value="UniProtKB-KW"/>
</dbReference>
<gene>
    <name evidence="14" type="ORF">METZ01_LOCUS311897</name>
</gene>
<dbReference type="Pfam" id="PF00005">
    <property type="entry name" value="ABC_tran"/>
    <property type="match status" value="1"/>
</dbReference>
<keyword evidence="3" id="KW-1003">Cell membrane</keyword>
<dbReference type="Gene3D" id="3.40.50.300">
    <property type="entry name" value="P-loop containing nucleotide triphosphate hydrolases"/>
    <property type="match status" value="1"/>
</dbReference>
<evidence type="ECO:0000256" key="5">
    <source>
        <dbReference type="ARBA" id="ARBA00022840"/>
    </source>
</evidence>
<dbReference type="PANTHER" id="PTHR43297:SF13">
    <property type="entry name" value="NICKEL ABC TRANSPORTER, ATP-BINDING PROTEIN"/>
    <property type="match status" value="1"/>
</dbReference>
<dbReference type="InterPro" id="IPR003593">
    <property type="entry name" value="AAA+_ATPase"/>
</dbReference>
<keyword evidence="2" id="KW-0813">Transport</keyword>
<dbReference type="PANTHER" id="PTHR43297">
    <property type="entry name" value="OLIGOPEPTIDE TRANSPORT ATP-BINDING PROTEIN APPD"/>
    <property type="match status" value="1"/>
</dbReference>
<feature type="non-terminal residue" evidence="14">
    <location>
        <position position="341"/>
    </location>
</feature>
<evidence type="ECO:0000256" key="12">
    <source>
        <dbReference type="ARBA" id="ARBA00048610"/>
    </source>
</evidence>
<evidence type="ECO:0000259" key="13">
    <source>
        <dbReference type="PROSITE" id="PS50893"/>
    </source>
</evidence>
<protein>
    <recommendedName>
        <fullName evidence="11">Nickel import system ATP-binding protein NikD</fullName>
        <ecNumber evidence="10">7.2.2.11</ecNumber>
    </recommendedName>
</protein>
<dbReference type="SMART" id="SM00382">
    <property type="entry name" value="AAA"/>
    <property type="match status" value="1"/>
</dbReference>
<proteinExistence type="predicted"/>
<evidence type="ECO:0000313" key="14">
    <source>
        <dbReference type="EMBL" id="SVC59043.1"/>
    </source>
</evidence>
<dbReference type="InterPro" id="IPR003439">
    <property type="entry name" value="ABC_transporter-like_ATP-bd"/>
</dbReference>
<evidence type="ECO:0000256" key="10">
    <source>
        <dbReference type="ARBA" id="ARBA00039098"/>
    </source>
</evidence>
<evidence type="ECO:0000256" key="1">
    <source>
        <dbReference type="ARBA" id="ARBA00004202"/>
    </source>
</evidence>
<dbReference type="GO" id="GO:0016887">
    <property type="term" value="F:ATP hydrolysis activity"/>
    <property type="evidence" value="ECO:0007669"/>
    <property type="project" value="InterPro"/>
</dbReference>
<keyword evidence="5" id="KW-0067">ATP-binding</keyword>
<name>A0A382NCV8_9ZZZZ</name>
<feature type="domain" description="ABC transporter" evidence="13">
    <location>
        <begin position="4"/>
        <end position="272"/>
    </location>
</feature>
<evidence type="ECO:0000256" key="8">
    <source>
        <dbReference type="ARBA" id="ARBA00023136"/>
    </source>
</evidence>
<dbReference type="PROSITE" id="PS50893">
    <property type="entry name" value="ABC_TRANSPORTER_2"/>
    <property type="match status" value="1"/>
</dbReference>
<dbReference type="AlphaFoldDB" id="A0A382NCV8"/>
<comment type="catalytic activity">
    <reaction evidence="12">
        <text>Ni(2+)(out) + ATP + H2O = Ni(2+)(in) + ADP + phosphate + H(+)</text>
        <dbReference type="Rhea" id="RHEA:15557"/>
        <dbReference type="ChEBI" id="CHEBI:15377"/>
        <dbReference type="ChEBI" id="CHEBI:15378"/>
        <dbReference type="ChEBI" id="CHEBI:30616"/>
        <dbReference type="ChEBI" id="CHEBI:43474"/>
        <dbReference type="ChEBI" id="CHEBI:49786"/>
        <dbReference type="ChEBI" id="CHEBI:456216"/>
        <dbReference type="EC" id="7.2.2.11"/>
    </reaction>
    <physiologicalReaction direction="left-to-right" evidence="12">
        <dbReference type="Rhea" id="RHEA:15558"/>
    </physiologicalReaction>
</comment>
<keyword evidence="8" id="KW-0472">Membrane</keyword>
<dbReference type="InterPro" id="IPR027417">
    <property type="entry name" value="P-loop_NTPase"/>
</dbReference>
<comment type="subcellular location">
    <subcellularLocation>
        <location evidence="1">Cell membrane</location>
        <topology evidence="1">Peripheral membrane protein</topology>
    </subcellularLocation>
</comment>
<keyword evidence="6" id="KW-1278">Translocase</keyword>
<keyword evidence="4" id="KW-0547">Nucleotide-binding</keyword>
<evidence type="ECO:0000256" key="2">
    <source>
        <dbReference type="ARBA" id="ARBA00022448"/>
    </source>
</evidence>
<evidence type="ECO:0000256" key="7">
    <source>
        <dbReference type="ARBA" id="ARBA00023065"/>
    </source>
</evidence>
<dbReference type="GO" id="GO:0005886">
    <property type="term" value="C:plasma membrane"/>
    <property type="evidence" value="ECO:0007669"/>
    <property type="project" value="UniProtKB-SubCell"/>
</dbReference>
<comment type="subunit">
    <text evidence="9">The complex is composed of two ATP-binding proteins (NikD and NikE), two transmembrane proteins (NikB and NikC) and a solute-binding protein (NikA).</text>
</comment>
<dbReference type="InterPro" id="IPR050388">
    <property type="entry name" value="ABC_Ni/Peptide_Import"/>
</dbReference>
<dbReference type="PROSITE" id="PS00211">
    <property type="entry name" value="ABC_TRANSPORTER_1"/>
    <property type="match status" value="1"/>
</dbReference>
<dbReference type="EC" id="7.2.2.11" evidence="10"/>
<dbReference type="EMBL" id="UINC01099627">
    <property type="protein sequence ID" value="SVC59043.1"/>
    <property type="molecule type" value="Genomic_DNA"/>
</dbReference>
<keyword evidence="7" id="KW-0406">Ion transport</keyword>
<sequence length="341" mass="38214">MSVIQIQNLSGRISSSFSSAYVADQITMEIDENSTIGILGESGSGKTQLAMTLAGLNNANYQMERGSIHYKFNGLEEFTVVPNDIKIGSNEISFDELQTKLTRDGIYGNRIGFMFQDPGKSLNPYWTIGRHFKEILNTKKEDDLGLFNTRKEEIYRALKLDIELDNRYPNQLSGGQQQRVVVALVLVSEPEVIIADEIATGVDASVKRELLDYLLYVKHLTKSTLLIITHDIGFLLKIADRIILMYKGSALQSLDADIIRSVILSAQFINQDVLKSKESIPGNMQRNHNEGFDSISQQLHPYLRGLLSAYIYNIPLEGDIPDPTKPTGEVCPFAERCSDRM</sequence>
<dbReference type="SUPFAM" id="SSF52540">
    <property type="entry name" value="P-loop containing nucleoside triphosphate hydrolases"/>
    <property type="match status" value="1"/>
</dbReference>
<dbReference type="InterPro" id="IPR017871">
    <property type="entry name" value="ABC_transporter-like_CS"/>
</dbReference>
<evidence type="ECO:0000256" key="11">
    <source>
        <dbReference type="ARBA" id="ARBA00044143"/>
    </source>
</evidence>
<evidence type="ECO:0000256" key="3">
    <source>
        <dbReference type="ARBA" id="ARBA00022475"/>
    </source>
</evidence>
<organism evidence="14">
    <name type="scientific">marine metagenome</name>
    <dbReference type="NCBI Taxonomy" id="408172"/>
    <lineage>
        <taxon>unclassified sequences</taxon>
        <taxon>metagenomes</taxon>
        <taxon>ecological metagenomes</taxon>
    </lineage>
</organism>
<dbReference type="GO" id="GO:0015413">
    <property type="term" value="F:ABC-type nickel transporter activity"/>
    <property type="evidence" value="ECO:0007669"/>
    <property type="project" value="UniProtKB-EC"/>
</dbReference>
<reference evidence="14" key="1">
    <citation type="submission" date="2018-05" db="EMBL/GenBank/DDBJ databases">
        <authorList>
            <person name="Lanie J.A."/>
            <person name="Ng W.-L."/>
            <person name="Kazmierczak K.M."/>
            <person name="Andrzejewski T.M."/>
            <person name="Davidsen T.M."/>
            <person name="Wayne K.J."/>
            <person name="Tettelin H."/>
            <person name="Glass J.I."/>
            <person name="Rusch D."/>
            <person name="Podicherti R."/>
            <person name="Tsui H.-C.T."/>
            <person name="Winkler M.E."/>
        </authorList>
    </citation>
    <scope>NUCLEOTIDE SEQUENCE</scope>
</reference>
<accession>A0A382NCV8</accession>
<evidence type="ECO:0000256" key="9">
    <source>
        <dbReference type="ARBA" id="ARBA00038669"/>
    </source>
</evidence>
<evidence type="ECO:0000256" key="6">
    <source>
        <dbReference type="ARBA" id="ARBA00022967"/>
    </source>
</evidence>